<keyword evidence="3" id="KW-1185">Reference proteome</keyword>
<dbReference type="Proteomes" id="UP000541421">
    <property type="component" value="Unassembled WGS sequence"/>
</dbReference>
<proteinExistence type="predicted"/>
<dbReference type="CDD" id="cd02966">
    <property type="entry name" value="TlpA_like_family"/>
    <property type="match status" value="1"/>
</dbReference>
<dbReference type="Gene3D" id="3.40.30.10">
    <property type="entry name" value="Glutaredoxin"/>
    <property type="match status" value="1"/>
</dbReference>
<dbReference type="GO" id="GO:0016491">
    <property type="term" value="F:oxidoreductase activity"/>
    <property type="evidence" value="ECO:0007669"/>
    <property type="project" value="InterPro"/>
</dbReference>
<accession>A0A7Y4P4X3</accession>
<dbReference type="InterPro" id="IPR036249">
    <property type="entry name" value="Thioredoxin-like_sf"/>
</dbReference>
<dbReference type="EMBL" id="JABGBO010000007">
    <property type="protein sequence ID" value="NOL49936.1"/>
    <property type="molecule type" value="Genomic_DNA"/>
</dbReference>
<sequence>MNKMIAAITALVVVIAAGFFMFFPSQGEAQSATYHTLEGKTITSADLKGKVVLVKFWATTCTTCIAQMPDTIKHYNEYKDKGFDTVAVAMSYDNPDAIQKFSEKYQLPFTIAYDKTGELAKQFGGIRFTPVAFLLDRQGNIVKRYIANYDEQEFIQTLEKTLAQN</sequence>
<evidence type="ECO:0000313" key="3">
    <source>
        <dbReference type="Proteomes" id="UP000541421"/>
    </source>
</evidence>
<protein>
    <submittedName>
        <fullName evidence="2">TlpA family protein disulfide reductase</fullName>
    </submittedName>
</protein>
<gene>
    <name evidence="2" type="ORF">HKX40_07280</name>
</gene>
<dbReference type="Pfam" id="PF08534">
    <property type="entry name" value="Redoxin"/>
    <property type="match status" value="1"/>
</dbReference>
<reference evidence="2 3" key="1">
    <citation type="submission" date="2020-05" db="EMBL/GenBank/DDBJ databases">
        <authorList>
            <person name="Niu N."/>
        </authorList>
    </citation>
    <scope>NUCLEOTIDE SEQUENCE [LARGE SCALE GENOMIC DNA]</scope>
    <source>
        <strain evidence="2 3">LMG10982</strain>
    </source>
</reference>
<dbReference type="InterPro" id="IPR013766">
    <property type="entry name" value="Thioredoxin_domain"/>
</dbReference>
<dbReference type="RefSeq" id="WP_171588919.1">
    <property type="nucleotide sequence ID" value="NZ_JABGBO010000007.1"/>
</dbReference>
<dbReference type="InterPro" id="IPR050553">
    <property type="entry name" value="Thioredoxin_ResA/DsbE_sf"/>
</dbReference>
<feature type="domain" description="Thioredoxin" evidence="1">
    <location>
        <begin position="23"/>
        <end position="163"/>
    </location>
</feature>
<name>A0A7Y4P4X3_9BURK</name>
<dbReference type="PANTHER" id="PTHR42852:SF18">
    <property type="entry name" value="CHROMOSOME UNDETERMINED SCAFFOLD_47, WHOLE GENOME SHOTGUN SEQUENCE"/>
    <property type="match status" value="1"/>
</dbReference>
<organism evidence="2 3">
    <name type="scientific">Pelistega europaea</name>
    <dbReference type="NCBI Taxonomy" id="106147"/>
    <lineage>
        <taxon>Bacteria</taxon>
        <taxon>Pseudomonadati</taxon>
        <taxon>Pseudomonadota</taxon>
        <taxon>Betaproteobacteria</taxon>
        <taxon>Burkholderiales</taxon>
        <taxon>Alcaligenaceae</taxon>
        <taxon>Pelistega</taxon>
    </lineage>
</organism>
<evidence type="ECO:0000259" key="1">
    <source>
        <dbReference type="PROSITE" id="PS51352"/>
    </source>
</evidence>
<dbReference type="SUPFAM" id="SSF52833">
    <property type="entry name" value="Thioredoxin-like"/>
    <property type="match status" value="1"/>
</dbReference>
<evidence type="ECO:0000313" key="2">
    <source>
        <dbReference type="EMBL" id="NOL49936.1"/>
    </source>
</evidence>
<dbReference type="AlphaFoldDB" id="A0A7Y4P4X3"/>
<dbReference type="PANTHER" id="PTHR42852">
    <property type="entry name" value="THIOL:DISULFIDE INTERCHANGE PROTEIN DSBE"/>
    <property type="match status" value="1"/>
</dbReference>
<dbReference type="InterPro" id="IPR013740">
    <property type="entry name" value="Redoxin"/>
</dbReference>
<dbReference type="PROSITE" id="PS51352">
    <property type="entry name" value="THIOREDOXIN_2"/>
    <property type="match status" value="1"/>
</dbReference>
<comment type="caution">
    <text evidence="2">The sequence shown here is derived from an EMBL/GenBank/DDBJ whole genome shotgun (WGS) entry which is preliminary data.</text>
</comment>